<dbReference type="STRING" id="1304275.C41B8_11243"/>
<dbReference type="EMBL" id="APNK01000016">
    <property type="protein sequence ID" value="KEZ77160.1"/>
    <property type="molecule type" value="Genomic_DNA"/>
</dbReference>
<comment type="caution">
    <text evidence="1">The sequence shown here is derived from an EMBL/GenBank/DDBJ whole genome shotgun (WGS) entry which is preliminary data.</text>
</comment>
<evidence type="ECO:0000313" key="1">
    <source>
        <dbReference type="EMBL" id="KEZ77160.1"/>
    </source>
</evidence>
<sequence length="189" mass="19916">MPRADDHFMIERRNAQGVSTHYLATATGGRLYFQRLGKTLAIRPGRGSETGDPALAGLSDCLLVVPDGGGYCRRADSADALPLDRGAYVAVKTPCHAAQRTDTLFFTGKALARPGQNACQARLVGQQGMIFHLDDRCAGINAGGGANETISVPDAHHMAVAANGQSATLYRYCATGLLPPVLQAARPQP</sequence>
<organism evidence="1 2">
    <name type="scientific">Salinisphaera hydrothermalis (strain C41B8)</name>
    <dbReference type="NCBI Taxonomy" id="1304275"/>
    <lineage>
        <taxon>Bacteria</taxon>
        <taxon>Pseudomonadati</taxon>
        <taxon>Pseudomonadota</taxon>
        <taxon>Gammaproteobacteria</taxon>
        <taxon>Salinisphaerales</taxon>
        <taxon>Salinisphaeraceae</taxon>
        <taxon>Salinisphaera</taxon>
    </lineage>
</organism>
<reference evidence="1 2" key="1">
    <citation type="submission" date="2013-03" db="EMBL/GenBank/DDBJ databases">
        <title>Salinisphaera hydrothermalis C41B8 Genome Sequencing.</title>
        <authorList>
            <person name="Li C."/>
            <person name="Lai Q."/>
            <person name="Shao Z."/>
        </authorList>
    </citation>
    <scope>NUCLEOTIDE SEQUENCE [LARGE SCALE GENOMIC DNA]</scope>
    <source>
        <strain evidence="1 2">C41B8</strain>
    </source>
</reference>
<dbReference type="Proteomes" id="UP000028302">
    <property type="component" value="Unassembled WGS sequence"/>
</dbReference>
<gene>
    <name evidence="1" type="ORF">C41B8_11243</name>
</gene>
<keyword evidence="2" id="KW-1185">Reference proteome</keyword>
<name>A0A084IKC6_SALHC</name>
<accession>A0A084IKC6</accession>
<proteinExistence type="predicted"/>
<evidence type="ECO:0000313" key="2">
    <source>
        <dbReference type="Proteomes" id="UP000028302"/>
    </source>
</evidence>
<protein>
    <submittedName>
        <fullName evidence="1">Uncharacterized protein</fullName>
    </submittedName>
</protein>
<dbReference type="AlphaFoldDB" id="A0A084IKC6"/>